<gene>
    <name evidence="1" type="ORF">LCGC14_2543570</name>
</gene>
<dbReference type="EMBL" id="LAZR01041561">
    <property type="protein sequence ID" value="KKL11655.1"/>
    <property type="molecule type" value="Genomic_DNA"/>
</dbReference>
<protein>
    <submittedName>
        <fullName evidence="1">Uncharacterized protein</fullName>
    </submittedName>
</protein>
<organism evidence="1">
    <name type="scientific">marine sediment metagenome</name>
    <dbReference type="NCBI Taxonomy" id="412755"/>
    <lineage>
        <taxon>unclassified sequences</taxon>
        <taxon>metagenomes</taxon>
        <taxon>ecological metagenomes</taxon>
    </lineage>
</organism>
<accession>A0A0F9AQD4</accession>
<dbReference type="AlphaFoldDB" id="A0A0F9AQD4"/>
<feature type="non-terminal residue" evidence="1">
    <location>
        <position position="20"/>
    </location>
</feature>
<evidence type="ECO:0000313" key="1">
    <source>
        <dbReference type="EMBL" id="KKL11655.1"/>
    </source>
</evidence>
<sequence>MKKKVTYFQVGKYYRHPSGK</sequence>
<reference evidence="1" key="1">
    <citation type="journal article" date="2015" name="Nature">
        <title>Complex archaea that bridge the gap between prokaryotes and eukaryotes.</title>
        <authorList>
            <person name="Spang A."/>
            <person name="Saw J.H."/>
            <person name="Jorgensen S.L."/>
            <person name="Zaremba-Niedzwiedzka K."/>
            <person name="Martijn J."/>
            <person name="Lind A.E."/>
            <person name="van Eijk R."/>
            <person name="Schleper C."/>
            <person name="Guy L."/>
            <person name="Ettema T.J."/>
        </authorList>
    </citation>
    <scope>NUCLEOTIDE SEQUENCE</scope>
</reference>
<comment type="caution">
    <text evidence="1">The sequence shown here is derived from an EMBL/GenBank/DDBJ whole genome shotgun (WGS) entry which is preliminary data.</text>
</comment>
<name>A0A0F9AQD4_9ZZZZ</name>
<proteinExistence type="predicted"/>